<dbReference type="EMBL" id="KN824283">
    <property type="protein sequence ID" value="KIM30837.1"/>
    <property type="molecule type" value="Genomic_DNA"/>
</dbReference>
<sequence length="461" mass="52962">MSSNLNWNAIPTKKTVETTKQVLQEIEKQLEETLKSVANLRQQIAEYKAWIAPIRKVSEEALSITFVNCARDYWQSPLILGAVCRRWRRILLKTPGAWAFLEENIQEDCNFHYQLLNLWISRCGGIKLRLVGLLSSAPEFIDAVCRHPRNLQSLSLYDNPKQLKRSFPELEELHIDESESHTTKPEANETMKKPGDKKEYISLLSFKRFPKLLSLHLHLPCNATMQAIAQRSLFPPLQTLHIHTSGAHWLQIIDLCANTLITLVIEKKLDKFCTVLKQEPQNLIELPRLQRLAYLGRRSGMRKSDFILPSFQTPVLQSYKEVAPEGTSPMHKDLSSVTCLDISHDLPMLSPAVTSLKIANLQSVLHFRLRAPHTILVLNVLQDLEESPETCPYLSLMECFFRDLPSKAALAEAKAKSLMQSRVNRCGRLVKVRYFSLNDYYLEAPTVKNYHDVMWIILRLL</sequence>
<dbReference type="AlphaFoldDB" id="A0A0C2XPD4"/>
<feature type="coiled-coil region" evidence="1">
    <location>
        <begin position="16"/>
        <end position="43"/>
    </location>
</feature>
<dbReference type="STRING" id="933852.A0A0C2XPD4"/>
<proteinExistence type="predicted"/>
<evidence type="ECO:0000256" key="1">
    <source>
        <dbReference type="SAM" id="Coils"/>
    </source>
</evidence>
<keyword evidence="1" id="KW-0175">Coiled coil</keyword>
<organism evidence="2 3">
    <name type="scientific">Serendipita vermifera MAFF 305830</name>
    <dbReference type="NCBI Taxonomy" id="933852"/>
    <lineage>
        <taxon>Eukaryota</taxon>
        <taxon>Fungi</taxon>
        <taxon>Dikarya</taxon>
        <taxon>Basidiomycota</taxon>
        <taxon>Agaricomycotina</taxon>
        <taxon>Agaricomycetes</taxon>
        <taxon>Sebacinales</taxon>
        <taxon>Serendipitaceae</taxon>
        <taxon>Serendipita</taxon>
    </lineage>
</organism>
<dbReference type="Proteomes" id="UP000054097">
    <property type="component" value="Unassembled WGS sequence"/>
</dbReference>
<keyword evidence="3" id="KW-1185">Reference proteome</keyword>
<reference evidence="2 3" key="1">
    <citation type="submission" date="2014-04" db="EMBL/GenBank/DDBJ databases">
        <authorList>
            <consortium name="DOE Joint Genome Institute"/>
            <person name="Kuo A."/>
            <person name="Zuccaro A."/>
            <person name="Kohler A."/>
            <person name="Nagy L.G."/>
            <person name="Floudas D."/>
            <person name="Copeland A."/>
            <person name="Barry K.W."/>
            <person name="Cichocki N."/>
            <person name="Veneault-Fourrey C."/>
            <person name="LaButti K."/>
            <person name="Lindquist E.A."/>
            <person name="Lipzen A."/>
            <person name="Lundell T."/>
            <person name="Morin E."/>
            <person name="Murat C."/>
            <person name="Sun H."/>
            <person name="Tunlid A."/>
            <person name="Henrissat B."/>
            <person name="Grigoriev I.V."/>
            <person name="Hibbett D.S."/>
            <person name="Martin F."/>
            <person name="Nordberg H.P."/>
            <person name="Cantor M.N."/>
            <person name="Hua S.X."/>
        </authorList>
    </citation>
    <scope>NUCLEOTIDE SEQUENCE [LARGE SCALE GENOMIC DNA]</scope>
    <source>
        <strain evidence="2 3">MAFF 305830</strain>
    </source>
</reference>
<name>A0A0C2XPD4_SERVB</name>
<evidence type="ECO:0000313" key="3">
    <source>
        <dbReference type="Proteomes" id="UP000054097"/>
    </source>
</evidence>
<accession>A0A0C2XPD4</accession>
<protein>
    <recommendedName>
        <fullName evidence="4">F-box domain-containing protein</fullName>
    </recommendedName>
</protein>
<evidence type="ECO:0008006" key="4">
    <source>
        <dbReference type="Google" id="ProtNLM"/>
    </source>
</evidence>
<evidence type="ECO:0000313" key="2">
    <source>
        <dbReference type="EMBL" id="KIM30837.1"/>
    </source>
</evidence>
<dbReference type="HOGENOM" id="CLU_039336_0_1_1"/>
<reference evidence="3" key="2">
    <citation type="submission" date="2015-01" db="EMBL/GenBank/DDBJ databases">
        <title>Evolutionary Origins and Diversification of the Mycorrhizal Mutualists.</title>
        <authorList>
            <consortium name="DOE Joint Genome Institute"/>
            <consortium name="Mycorrhizal Genomics Consortium"/>
            <person name="Kohler A."/>
            <person name="Kuo A."/>
            <person name="Nagy L.G."/>
            <person name="Floudas D."/>
            <person name="Copeland A."/>
            <person name="Barry K.W."/>
            <person name="Cichocki N."/>
            <person name="Veneault-Fourrey C."/>
            <person name="LaButti K."/>
            <person name="Lindquist E.A."/>
            <person name="Lipzen A."/>
            <person name="Lundell T."/>
            <person name="Morin E."/>
            <person name="Murat C."/>
            <person name="Riley R."/>
            <person name="Ohm R."/>
            <person name="Sun H."/>
            <person name="Tunlid A."/>
            <person name="Henrissat B."/>
            <person name="Grigoriev I.V."/>
            <person name="Hibbett D.S."/>
            <person name="Martin F."/>
        </authorList>
    </citation>
    <scope>NUCLEOTIDE SEQUENCE [LARGE SCALE GENOMIC DNA]</scope>
    <source>
        <strain evidence="3">MAFF 305830</strain>
    </source>
</reference>
<dbReference type="OrthoDB" id="2998253at2759"/>
<gene>
    <name evidence="2" type="ORF">M408DRAFT_21660</name>
</gene>